<proteinExistence type="predicted"/>
<reference evidence="1" key="1">
    <citation type="submission" date="2022-10" db="EMBL/GenBank/DDBJ databases">
        <title>Culturing micro-colonial fungi from biological soil crusts in the Mojave desert and describing Neophaeococcomyces mojavensis, and introducing the new genera and species Taxawa tesnikishii.</title>
        <authorList>
            <person name="Kurbessoian T."/>
            <person name="Stajich J.E."/>
        </authorList>
    </citation>
    <scope>NUCLEOTIDE SEQUENCE</scope>
    <source>
        <strain evidence="1">JES_115</strain>
    </source>
</reference>
<gene>
    <name evidence="1" type="ORF">H2199_007017</name>
</gene>
<dbReference type="EMBL" id="JAPDRP010000021">
    <property type="protein sequence ID" value="KAJ9638330.1"/>
    <property type="molecule type" value="Genomic_DNA"/>
</dbReference>
<keyword evidence="2" id="KW-1185">Reference proteome</keyword>
<comment type="caution">
    <text evidence="1">The sequence shown here is derived from an EMBL/GenBank/DDBJ whole genome shotgun (WGS) entry which is preliminary data.</text>
</comment>
<organism evidence="1 2">
    <name type="scientific">Coniosporium tulheliwenetii</name>
    <dbReference type="NCBI Taxonomy" id="3383036"/>
    <lineage>
        <taxon>Eukaryota</taxon>
        <taxon>Fungi</taxon>
        <taxon>Dikarya</taxon>
        <taxon>Ascomycota</taxon>
        <taxon>Pezizomycotina</taxon>
        <taxon>Dothideomycetes</taxon>
        <taxon>Dothideomycetes incertae sedis</taxon>
        <taxon>Coniosporium</taxon>
    </lineage>
</organism>
<dbReference type="Proteomes" id="UP001172680">
    <property type="component" value="Unassembled WGS sequence"/>
</dbReference>
<protein>
    <submittedName>
        <fullName evidence="1">Uncharacterized protein</fullName>
    </submittedName>
</protein>
<evidence type="ECO:0000313" key="1">
    <source>
        <dbReference type="EMBL" id="KAJ9638330.1"/>
    </source>
</evidence>
<evidence type="ECO:0000313" key="2">
    <source>
        <dbReference type="Proteomes" id="UP001172680"/>
    </source>
</evidence>
<accession>A0ACC2YSU0</accession>
<name>A0ACC2YSU0_9PEZI</name>
<sequence length="330" mass="37452">MAPTPPLRRSSKKAQLKPRPSKPNTDTDTIMTDPPETPSMPSQAPAGPSNPLFRLPRELRDKIYAHVLTSTSPILWPSPHQTHNLTPSLLRTSRAIYVETAPLLYSSNRFLFSHPSDVNMFRVTASAASEEITDIFLRIRDKDVKLWTAYLGSADAHRSLQADLPKLKRLAIFYRSGFLLPPLGLVQANGAWVGQHHPHAQNHGPQHANLTLHQQFQQHVQHIQAGIAAGNHQLHPPPPPPPPPPPHQERPVIHLETFFRYPYDPKLKELCMNLEGRTHAEIRVYVMYRVPREEVRLLVETFPEQLVLDGNGDARTRHRRELWGLGSVWN</sequence>